<comment type="subcellular location">
    <subcellularLocation>
        <location evidence="1">Virion</location>
    </subcellularLocation>
</comment>
<dbReference type="Gene3D" id="3.30.2320.10">
    <property type="entry name" value="hypothetical protein PF0899 domain"/>
    <property type="match status" value="1"/>
</dbReference>
<evidence type="ECO:0000256" key="1">
    <source>
        <dbReference type="ARBA" id="ARBA00004328"/>
    </source>
</evidence>
<proteinExistence type="predicted"/>
<dbReference type="Pfam" id="PF05065">
    <property type="entry name" value="Phage_capsid"/>
    <property type="match status" value="1"/>
</dbReference>
<accession>C7N6P0</accession>
<evidence type="ECO:0000313" key="3">
    <source>
        <dbReference type="EMBL" id="ACV22575.1"/>
    </source>
</evidence>
<dbReference type="NCBIfam" id="TIGR01554">
    <property type="entry name" value="major_cap_HK97"/>
    <property type="match status" value="1"/>
</dbReference>
<keyword evidence="4" id="KW-1185">Reference proteome</keyword>
<dbReference type="InterPro" id="IPR024455">
    <property type="entry name" value="Phage_capsid"/>
</dbReference>
<organism evidence="3 4">
    <name type="scientific">Slackia heliotrinireducens (strain ATCC 29202 / DSM 20476 / NCTC 11029 / RHS 1)</name>
    <name type="common">Peptococcus heliotrinreducens</name>
    <dbReference type="NCBI Taxonomy" id="471855"/>
    <lineage>
        <taxon>Bacteria</taxon>
        <taxon>Bacillati</taxon>
        <taxon>Actinomycetota</taxon>
        <taxon>Coriobacteriia</taxon>
        <taxon>Eggerthellales</taxon>
        <taxon>Eggerthellaceae</taxon>
        <taxon>Slackia</taxon>
    </lineage>
</organism>
<gene>
    <name evidence="3" type="ordered locus">Shel_15560</name>
</gene>
<dbReference type="AlphaFoldDB" id="C7N6P0"/>
<dbReference type="Gene3D" id="3.30.2400.10">
    <property type="entry name" value="Major capsid protein gp5"/>
    <property type="match status" value="1"/>
</dbReference>
<dbReference type="STRING" id="471855.Shel_15560"/>
<evidence type="ECO:0000313" key="4">
    <source>
        <dbReference type="Proteomes" id="UP000002026"/>
    </source>
</evidence>
<evidence type="ECO:0000259" key="2">
    <source>
        <dbReference type="Pfam" id="PF05065"/>
    </source>
</evidence>
<protein>
    <recommendedName>
        <fullName evidence="2">Phage capsid-like C-terminal domain-containing protein</fullName>
    </recommendedName>
</protein>
<dbReference type="SUPFAM" id="SSF56563">
    <property type="entry name" value="Major capsid protein gp5"/>
    <property type="match status" value="1"/>
</dbReference>
<name>C7N6P0_SLAHD</name>
<dbReference type="eggNOG" id="COG4653">
    <property type="taxonomic scope" value="Bacteria"/>
</dbReference>
<dbReference type="EMBL" id="CP001684">
    <property type="protein sequence ID" value="ACV22575.1"/>
    <property type="molecule type" value="Genomic_DNA"/>
</dbReference>
<dbReference type="HOGENOM" id="CLU_055982_0_0_11"/>
<dbReference type="KEGG" id="shi:Shel_15560"/>
<dbReference type="RefSeq" id="WP_012798677.1">
    <property type="nucleotide sequence ID" value="NC_013165.1"/>
</dbReference>
<dbReference type="InterPro" id="IPR054612">
    <property type="entry name" value="Phage_capsid-like_C"/>
</dbReference>
<reference evidence="3 4" key="1">
    <citation type="journal article" date="2009" name="Stand. Genomic Sci.">
        <title>Complete genome sequence of Slackia heliotrinireducens type strain (RHS 1).</title>
        <authorList>
            <person name="Pukall R."/>
            <person name="Lapidus A."/>
            <person name="Nolan M."/>
            <person name="Copeland A."/>
            <person name="Glavina Del Rio T."/>
            <person name="Lucas S."/>
            <person name="Chen F."/>
            <person name="Tice H."/>
            <person name="Cheng J.F."/>
            <person name="Chertkov O."/>
            <person name="Bruce D."/>
            <person name="Goodwin L."/>
            <person name="Kuske C."/>
            <person name="Brettin T."/>
            <person name="Detter J.C."/>
            <person name="Han C."/>
            <person name="Pitluck S."/>
            <person name="Pati A."/>
            <person name="Mavrommatis K."/>
            <person name="Ivanova N."/>
            <person name="Ovchinnikova G."/>
            <person name="Chen A."/>
            <person name="Palaniappan K."/>
            <person name="Schneider S."/>
            <person name="Rohde M."/>
            <person name="Chain P."/>
            <person name="D'haeseleer P."/>
            <person name="Goker M."/>
            <person name="Bristow J."/>
            <person name="Eisen J.A."/>
            <person name="Markowitz V."/>
            <person name="Kyrpides N.C."/>
            <person name="Klenk H.P."/>
            <person name="Hugenholtz P."/>
        </authorList>
    </citation>
    <scope>NUCLEOTIDE SEQUENCE [LARGE SCALE GENOMIC DNA]</scope>
    <source>
        <strain evidence="4">ATCC 29202 / DSM 20476 / NCTC 11029 / RHS 1</strain>
    </source>
</reference>
<feature type="domain" description="Phage capsid-like C-terminal" evidence="2">
    <location>
        <begin position="16"/>
        <end position="292"/>
    </location>
</feature>
<dbReference type="Proteomes" id="UP000002026">
    <property type="component" value="Chromosome"/>
</dbReference>
<sequence>MTAFDISRETANVIFDKEVSAEIISKAVEESAFMQLAPKMEIAGNGKKYQTITGDPVPEWVGETEAKPVGKFDFGIKEVEPYKMAIIVPFSTEFRRDKAALYNECVNRLPKLFGRQFDATVMGTAAPGQNFDVLGGAQAVSLTPAEGKTLYDQFVAADQLIGANDGIMSGVALSPQGRSAVLGATDSTGHPLFTAGVQSGTVDPILGANVSVRKGVYAAGSPATLGIAGDFDNCAWGAVDAIQGAVSDQASIEYTVGDETKTLHLWQHNMFAVRFEIELAFMVRDAGTFVRLTA</sequence>